<dbReference type="PRINTS" id="PR00455">
    <property type="entry name" value="HTHTETR"/>
</dbReference>
<feature type="domain" description="HTH tetR-type" evidence="3">
    <location>
        <begin position="23"/>
        <end position="83"/>
    </location>
</feature>
<dbReference type="PANTHER" id="PTHR30328:SF54">
    <property type="entry name" value="HTH-TYPE TRANSCRIPTIONAL REPRESSOR SCO4008"/>
    <property type="match status" value="1"/>
</dbReference>
<reference evidence="4" key="1">
    <citation type="journal article" date="2020" name="Int. J. Syst. Evol. Microbiol.">
        <title>Aquipluma nitroreducens gen. nov. sp. nov., a novel facultatively anaerobic bacterium isolated from a freshwater lake.</title>
        <authorList>
            <person name="Watanabe M."/>
            <person name="Kojima H."/>
            <person name="Fukui M."/>
        </authorList>
    </citation>
    <scope>NUCLEOTIDE SEQUENCE</scope>
    <source>
        <strain evidence="4">MeG22</strain>
    </source>
</reference>
<dbReference type="InterPro" id="IPR036271">
    <property type="entry name" value="Tet_transcr_reg_TetR-rel_C_sf"/>
</dbReference>
<evidence type="ECO:0000313" key="5">
    <source>
        <dbReference type="Proteomes" id="UP001193389"/>
    </source>
</evidence>
<dbReference type="AlphaFoldDB" id="A0A5K7S9H8"/>
<gene>
    <name evidence="4" type="ORF">AQPE_2381</name>
</gene>
<proteinExistence type="predicted"/>
<evidence type="ECO:0000259" key="3">
    <source>
        <dbReference type="PROSITE" id="PS50977"/>
    </source>
</evidence>
<dbReference type="InterPro" id="IPR001647">
    <property type="entry name" value="HTH_TetR"/>
</dbReference>
<dbReference type="SUPFAM" id="SSF48498">
    <property type="entry name" value="Tetracyclin repressor-like, C-terminal domain"/>
    <property type="match status" value="1"/>
</dbReference>
<evidence type="ECO:0000313" key="4">
    <source>
        <dbReference type="EMBL" id="BBE18220.1"/>
    </source>
</evidence>
<sequence>MFPFFVLKLKVNSKMQEELNFDDPKFLAILERTIELFSEFGIRNINMDDISRNLGISKKTLYLYVKGKEDLIEKLFYFDEMKWIKKMSKIRFEDLNAIEVLIQVSLLVFEEMGKLDSKIKFELKKYYEPIFTQFMVRKQNQMFNQISQNIQQGITEGLYRSDVNIDLVAGLYVRNLVEMHNKDYCFVENITFEQVFQVMFENHIRAISTLEGIAYFEKRKSEISQSNKNIFNQ</sequence>
<evidence type="ECO:0000256" key="2">
    <source>
        <dbReference type="PROSITE-ProRule" id="PRU00335"/>
    </source>
</evidence>
<dbReference type="KEGG" id="anf:AQPE_2381"/>
<protein>
    <submittedName>
        <fullName evidence="4">Transcriptional regulator, TetR family</fullName>
    </submittedName>
</protein>
<feature type="DNA-binding region" description="H-T-H motif" evidence="2">
    <location>
        <begin position="46"/>
        <end position="65"/>
    </location>
</feature>
<dbReference type="PROSITE" id="PS50977">
    <property type="entry name" value="HTH_TETR_2"/>
    <property type="match status" value="1"/>
</dbReference>
<dbReference type="SUPFAM" id="SSF46689">
    <property type="entry name" value="Homeodomain-like"/>
    <property type="match status" value="1"/>
</dbReference>
<dbReference type="EMBL" id="AP018694">
    <property type="protein sequence ID" value="BBE18220.1"/>
    <property type="molecule type" value="Genomic_DNA"/>
</dbReference>
<organism evidence="4 5">
    <name type="scientific">Aquipluma nitroreducens</name>
    <dbReference type="NCBI Taxonomy" id="2010828"/>
    <lineage>
        <taxon>Bacteria</taxon>
        <taxon>Pseudomonadati</taxon>
        <taxon>Bacteroidota</taxon>
        <taxon>Bacteroidia</taxon>
        <taxon>Marinilabiliales</taxon>
        <taxon>Prolixibacteraceae</taxon>
        <taxon>Aquipluma</taxon>
    </lineage>
</organism>
<dbReference type="PANTHER" id="PTHR30328">
    <property type="entry name" value="TRANSCRIPTIONAL REPRESSOR"/>
    <property type="match status" value="1"/>
</dbReference>
<keyword evidence="5" id="KW-1185">Reference proteome</keyword>
<accession>A0A5K7S9H8</accession>
<dbReference type="Pfam" id="PF00440">
    <property type="entry name" value="TetR_N"/>
    <property type="match status" value="1"/>
</dbReference>
<dbReference type="InterPro" id="IPR009057">
    <property type="entry name" value="Homeodomain-like_sf"/>
</dbReference>
<name>A0A5K7S9H8_9BACT</name>
<dbReference type="InterPro" id="IPR050109">
    <property type="entry name" value="HTH-type_TetR-like_transc_reg"/>
</dbReference>
<evidence type="ECO:0000256" key="1">
    <source>
        <dbReference type="ARBA" id="ARBA00023125"/>
    </source>
</evidence>
<dbReference type="Proteomes" id="UP001193389">
    <property type="component" value="Chromosome"/>
</dbReference>
<keyword evidence="1 2" id="KW-0238">DNA-binding</keyword>
<dbReference type="GO" id="GO:0003677">
    <property type="term" value="F:DNA binding"/>
    <property type="evidence" value="ECO:0007669"/>
    <property type="project" value="UniProtKB-UniRule"/>
</dbReference>
<dbReference type="Gene3D" id="1.10.357.10">
    <property type="entry name" value="Tetracycline Repressor, domain 2"/>
    <property type="match status" value="1"/>
</dbReference>